<dbReference type="InterPro" id="IPR019606">
    <property type="entry name" value="GerMN"/>
</dbReference>
<keyword evidence="3" id="KW-1185">Reference proteome</keyword>
<accession>A0A7G9S3P2</accession>
<dbReference type="KEGG" id="ldn:H9L06_09450"/>
<proteinExistence type="predicted"/>
<dbReference type="SMART" id="SM00909">
    <property type="entry name" value="Germane"/>
    <property type="match status" value="1"/>
</dbReference>
<dbReference type="Pfam" id="PF10646">
    <property type="entry name" value="Germane"/>
    <property type="match status" value="1"/>
</dbReference>
<dbReference type="Pfam" id="PF10647">
    <property type="entry name" value="Gmad1"/>
    <property type="match status" value="1"/>
</dbReference>
<organism evidence="2 3">
    <name type="scientific">Leucobacter denitrificans</name>
    <dbReference type="NCBI Taxonomy" id="683042"/>
    <lineage>
        <taxon>Bacteria</taxon>
        <taxon>Bacillati</taxon>
        <taxon>Actinomycetota</taxon>
        <taxon>Actinomycetes</taxon>
        <taxon>Micrococcales</taxon>
        <taxon>Microbacteriaceae</taxon>
        <taxon>Leucobacter</taxon>
    </lineage>
</organism>
<evidence type="ECO:0000313" key="3">
    <source>
        <dbReference type="Proteomes" id="UP000515934"/>
    </source>
</evidence>
<dbReference type="InterPro" id="IPR018910">
    <property type="entry name" value="LpqB_C"/>
</dbReference>
<dbReference type="AlphaFoldDB" id="A0A7G9S3P2"/>
<dbReference type="Proteomes" id="UP000515934">
    <property type="component" value="Chromosome"/>
</dbReference>
<protein>
    <submittedName>
        <fullName evidence="2">GerMN domain-containing protein</fullName>
    </submittedName>
</protein>
<gene>
    <name evidence="2" type="ORF">H9L06_09450</name>
</gene>
<sequence length="370" mass="38431">MVADPRWFLSRTALATEVVTSLIEGPSARLSQVVHSGFPPGVRLTKGTVTVADGLARVDLTGDGLENDLAQREIHAQLRSSLQSVPGVNRVELLIDGVAVADPSNPISDEPASQGAMKPVGFVDGTFGIISAAEAEPITDISEFVESLDANAVSVSRSRTVAAVRNSDGVSIISGGSVALIDQRRALLEPSVDDDLWAWTVSAADPTVIRVTTADGAQHAFSAPWLADLDVRTLRVAPGGSLVAAYINDGANSRVLVAGVIRDNDGVPTGVSEQADVEMWVGGEAIDFDWVDSQRFVALSKQGNAGKVTVGGPGMFSVEQGSVPNAVHVAGGGSRAQIRVATSDGEFYAPQGSSGWQQVANSVELLGKRG</sequence>
<reference evidence="2 3" key="1">
    <citation type="submission" date="2020-08" db="EMBL/GenBank/DDBJ databases">
        <title>Genome sequence of Leucobacter denitrificans KACC 14055T.</title>
        <authorList>
            <person name="Hyun D.-W."/>
            <person name="Bae J.-W."/>
        </authorList>
    </citation>
    <scope>NUCLEOTIDE SEQUENCE [LARGE SCALE GENOMIC DNA]</scope>
    <source>
        <strain evidence="2 3">KACC 14055</strain>
    </source>
</reference>
<evidence type="ECO:0000259" key="1">
    <source>
        <dbReference type="SMART" id="SM00909"/>
    </source>
</evidence>
<dbReference type="EMBL" id="CP060716">
    <property type="protein sequence ID" value="QNN62467.1"/>
    <property type="molecule type" value="Genomic_DNA"/>
</dbReference>
<feature type="domain" description="GerMN" evidence="1">
    <location>
        <begin position="15"/>
        <end position="104"/>
    </location>
</feature>
<dbReference type="RefSeq" id="WP_187554937.1">
    <property type="nucleotide sequence ID" value="NZ_CP060716.1"/>
</dbReference>
<evidence type="ECO:0000313" key="2">
    <source>
        <dbReference type="EMBL" id="QNN62467.1"/>
    </source>
</evidence>
<name>A0A7G9S3P2_9MICO</name>